<keyword evidence="5 6" id="KW-0472">Membrane</keyword>
<feature type="transmembrane region" description="Helical" evidence="6">
    <location>
        <begin position="294"/>
        <end position="313"/>
    </location>
</feature>
<feature type="transmembrane region" description="Helical" evidence="6">
    <location>
        <begin position="338"/>
        <end position="364"/>
    </location>
</feature>
<keyword evidence="2" id="KW-1003">Cell membrane</keyword>
<proteinExistence type="predicted"/>
<evidence type="ECO:0000256" key="1">
    <source>
        <dbReference type="ARBA" id="ARBA00004651"/>
    </source>
</evidence>
<dbReference type="AlphaFoldDB" id="A0A1I0RSU5"/>
<evidence type="ECO:0000256" key="6">
    <source>
        <dbReference type="SAM" id="Phobius"/>
    </source>
</evidence>
<comment type="subcellular location">
    <subcellularLocation>
        <location evidence="1">Cell membrane</location>
        <topology evidence="1">Multi-pass membrane protein</topology>
    </subcellularLocation>
</comment>
<dbReference type="STRING" id="1267423.SAMN05216290_4067"/>
<keyword evidence="4 6" id="KW-1133">Transmembrane helix</keyword>
<organism evidence="9 10">
    <name type="scientific">Roseivirga pacifica</name>
    <dbReference type="NCBI Taxonomy" id="1267423"/>
    <lineage>
        <taxon>Bacteria</taxon>
        <taxon>Pseudomonadati</taxon>
        <taxon>Bacteroidota</taxon>
        <taxon>Cytophagia</taxon>
        <taxon>Cytophagales</taxon>
        <taxon>Roseivirgaceae</taxon>
        <taxon>Roseivirga</taxon>
    </lineage>
</organism>
<name>A0A1I0RSU5_9BACT</name>
<evidence type="ECO:0000313" key="10">
    <source>
        <dbReference type="Proteomes" id="UP000199437"/>
    </source>
</evidence>
<evidence type="ECO:0000259" key="7">
    <source>
        <dbReference type="Pfam" id="PF02687"/>
    </source>
</evidence>
<dbReference type="PROSITE" id="PS51257">
    <property type="entry name" value="PROKAR_LIPOPROTEIN"/>
    <property type="match status" value="1"/>
</dbReference>
<dbReference type="Proteomes" id="UP000199437">
    <property type="component" value="Unassembled WGS sequence"/>
</dbReference>
<gene>
    <name evidence="9" type="ORF">SAMN05216290_4067</name>
</gene>
<dbReference type="PANTHER" id="PTHR30572">
    <property type="entry name" value="MEMBRANE COMPONENT OF TRANSPORTER-RELATED"/>
    <property type="match status" value="1"/>
</dbReference>
<feature type="transmembrane region" description="Helical" evidence="6">
    <location>
        <begin position="21"/>
        <end position="41"/>
    </location>
</feature>
<dbReference type="InterPro" id="IPR050250">
    <property type="entry name" value="Macrolide_Exporter_MacB"/>
</dbReference>
<reference evidence="10" key="1">
    <citation type="submission" date="2016-10" db="EMBL/GenBank/DDBJ databases">
        <authorList>
            <person name="Varghese N."/>
            <person name="Submissions S."/>
        </authorList>
    </citation>
    <scope>NUCLEOTIDE SEQUENCE [LARGE SCALE GENOMIC DNA]</scope>
    <source>
        <strain evidence="10">CGMCC 1.12402</strain>
    </source>
</reference>
<dbReference type="GeneID" id="99988730"/>
<dbReference type="EMBL" id="FOIR01000006">
    <property type="protein sequence ID" value="SEW44335.1"/>
    <property type="molecule type" value="Genomic_DNA"/>
</dbReference>
<keyword evidence="10" id="KW-1185">Reference proteome</keyword>
<feature type="domain" description="ABC3 transporter permease C-terminal" evidence="7">
    <location>
        <begin position="685"/>
        <end position="798"/>
    </location>
</feature>
<sequence length="805" mass="90774">MFFNHFKFAFRQLNKQKAFSLINVVGLSLSMVACLLIFKYVSFEKSYDAHIKEADQVFRIYRIAEGEDPLDGVASVFPGMTPIIQQNIPEVDKIARVIGSSKIFQSFAFTYYAPSGSNKTFNIPNGYFADGDAIDIFSMDWVEGEGVASLKHPFEMVISKSFKERFFGEEPAVGKMLRFKNYGRDIKVMGVFDDLLENTHFKYDLLVSFKSLPAEWNLDSTFGWGNFYTYIKTTPDASVLGIEDKINNAFVNTDGAWFKEEGITFKLQQVRDIHLNSHHAFEFEANGNQATVKFLTIIGVFIMIVAWVNYINLSTSKLVDRAKEVGIRKVLGGYKKQLVAQFLVEGFLINLLAIIVALTLLQATKPWFEALLGIPIELFNASNIQLTLVLLASFALGALLFGFYPAVLFSGQKVSSVLKGRSRASKSGLLLRKSLTVFQYVVAVVLILGTLAVKQQMRFIQNQSPGMNIDQTLVVKKPFIEADKRSTAKPAFLNQVNQLSNVSAIAASSEIPGYEISRMRWIALGPGEDDKALYAKDIAIDEAFIDLYDIEVLYGRSFSKDFKDDESVVLSLSAAEELLGKEDLASWIDKTIYYETAPYKLIGIVEDISQESLKEEVRPHIYTYHDRVIYYSIKLKPENMQATINEVQTVFSQVFPESHFDYFFLDEYFNRQYKADKLFGRIFGFFSLLAIVITSLGLFGLSLYNIGQRSKEVSIRKILGAKVGSLFYLLTKEYFLMLFGAALVAIPLGYYLIENWLAGFANRITVSVGLFFLPMLIVLALTLITVAYQVLKAAFANPAETLRYE</sequence>
<keyword evidence="3 6" id="KW-0812">Transmembrane</keyword>
<feature type="transmembrane region" description="Helical" evidence="6">
    <location>
        <begin position="430"/>
        <end position="453"/>
    </location>
</feature>
<dbReference type="InterPro" id="IPR003838">
    <property type="entry name" value="ABC3_permease_C"/>
</dbReference>
<evidence type="ECO:0000256" key="5">
    <source>
        <dbReference type="ARBA" id="ARBA00023136"/>
    </source>
</evidence>
<evidence type="ECO:0000313" key="9">
    <source>
        <dbReference type="EMBL" id="SEW44335.1"/>
    </source>
</evidence>
<dbReference type="InterPro" id="IPR025857">
    <property type="entry name" value="MacB_PCD"/>
</dbReference>
<dbReference type="GO" id="GO:0022857">
    <property type="term" value="F:transmembrane transporter activity"/>
    <property type="evidence" value="ECO:0007669"/>
    <property type="project" value="TreeGrafter"/>
</dbReference>
<feature type="transmembrane region" description="Helical" evidence="6">
    <location>
        <begin position="682"/>
        <end position="707"/>
    </location>
</feature>
<feature type="domain" description="MacB-like periplasmic core" evidence="8">
    <location>
        <begin position="20"/>
        <end position="248"/>
    </location>
</feature>
<dbReference type="PANTHER" id="PTHR30572:SF18">
    <property type="entry name" value="ABC-TYPE MACROLIDE FAMILY EXPORT SYSTEM PERMEASE COMPONENT 2"/>
    <property type="match status" value="1"/>
</dbReference>
<dbReference type="Pfam" id="PF02687">
    <property type="entry name" value="FtsX"/>
    <property type="match status" value="2"/>
</dbReference>
<feature type="transmembrane region" description="Helical" evidence="6">
    <location>
        <begin position="384"/>
        <end position="409"/>
    </location>
</feature>
<evidence type="ECO:0000256" key="3">
    <source>
        <dbReference type="ARBA" id="ARBA00022692"/>
    </source>
</evidence>
<evidence type="ECO:0000259" key="8">
    <source>
        <dbReference type="Pfam" id="PF12704"/>
    </source>
</evidence>
<feature type="transmembrane region" description="Helical" evidence="6">
    <location>
        <begin position="734"/>
        <end position="753"/>
    </location>
</feature>
<dbReference type="Pfam" id="PF12704">
    <property type="entry name" value="MacB_PCD"/>
    <property type="match status" value="2"/>
</dbReference>
<protein>
    <submittedName>
        <fullName evidence="9">Putative ABC transport system permease protein</fullName>
    </submittedName>
</protein>
<feature type="domain" description="MacB-like periplasmic core" evidence="8">
    <location>
        <begin position="435"/>
        <end position="642"/>
    </location>
</feature>
<accession>A0A1I0RSU5</accession>
<dbReference type="GO" id="GO:0005886">
    <property type="term" value="C:plasma membrane"/>
    <property type="evidence" value="ECO:0007669"/>
    <property type="project" value="UniProtKB-SubCell"/>
</dbReference>
<feature type="transmembrane region" description="Helical" evidence="6">
    <location>
        <begin position="765"/>
        <end position="788"/>
    </location>
</feature>
<evidence type="ECO:0000256" key="4">
    <source>
        <dbReference type="ARBA" id="ARBA00022989"/>
    </source>
</evidence>
<dbReference type="RefSeq" id="WP_162844607.1">
    <property type="nucleotide sequence ID" value="NZ_FOIR01000006.1"/>
</dbReference>
<feature type="domain" description="ABC3 transporter permease C-terminal" evidence="7">
    <location>
        <begin position="297"/>
        <end position="403"/>
    </location>
</feature>
<evidence type="ECO:0000256" key="2">
    <source>
        <dbReference type="ARBA" id="ARBA00022475"/>
    </source>
</evidence>